<evidence type="ECO:0000313" key="4">
    <source>
        <dbReference type="EMBL" id="SAM70805.1"/>
    </source>
</evidence>
<evidence type="ECO:0000259" key="3">
    <source>
        <dbReference type="Pfam" id="PF21294"/>
    </source>
</evidence>
<feature type="region of interest" description="Disordered" evidence="1">
    <location>
        <begin position="112"/>
        <end position="187"/>
    </location>
</feature>
<dbReference type="PANTHER" id="PTHR40124:SF1">
    <property type="entry name" value="DISAGGREGATASE RELATED REPEAT PROTEIN"/>
    <property type="match status" value="1"/>
</dbReference>
<keyword evidence="2" id="KW-0812">Transmembrane</keyword>
<evidence type="ECO:0000256" key="1">
    <source>
        <dbReference type="SAM" id="MobiDB-lite"/>
    </source>
</evidence>
<proteinExistence type="predicted"/>
<dbReference type="EMBL" id="LT558118">
    <property type="protein sequence ID" value="SAM70805.1"/>
    <property type="molecule type" value="Genomic_DNA"/>
</dbReference>
<reference evidence="5" key="1">
    <citation type="submission" date="2016-04" db="EMBL/GenBank/DDBJ databases">
        <authorList>
            <person name="Guldener U."/>
            <person name="Guldener U."/>
        </authorList>
    </citation>
    <scope>NUCLEOTIDE SEQUENCE [LARGE SCALE GENOMIC DNA]</scope>
    <source>
        <strain evidence="5">UB2112</strain>
    </source>
</reference>
<accession>A0A1K0FXN0</accession>
<sequence>MHSASPSGRKRILKRGTMLIVLPLALILLFAVIFFPVYFTRHRSTPSSSNSLSTGGTNSTESSIRSLTIPGAVWVQNVNFKDLDDLRIDYYSSGQVNSKVLVGGLPSNVWSDTPPSLGLRDRGVVRRQVASSSSSTKHPPSHRPSTTRASSTETTSNTPSTLVAASTSPQASSSPSPAPALAPAPRSNGSSGLQIFYPAQSYTPSELPVGGTQFYASTPFLLSLATSVAFNYSVFFPLYYDFVLGGKLPGLYGGTEGCGGGNNAEHCWSSRMAWRSGGLGELYAYLPQDKQNTSAMLDVKPYSYVNPVYGISLGRGSFNLTKGGWTDISQTVTLQNNETHPNGVFHVSVNGESVIHYDQAFFPTGLKGNLFSTFFGGSTREWATPVDQFSYFAGFSVRINSVES</sequence>
<feature type="compositionally biased region" description="Low complexity" evidence="1">
    <location>
        <begin position="131"/>
        <end position="175"/>
    </location>
</feature>
<dbReference type="PANTHER" id="PTHR40124">
    <property type="match status" value="1"/>
</dbReference>
<gene>
    <name evidence="4" type="ORF">UBRO_00435</name>
</gene>
<dbReference type="Proteomes" id="UP000179920">
    <property type="component" value="Chromosome II"/>
</dbReference>
<dbReference type="Gene3D" id="2.60.120.200">
    <property type="match status" value="1"/>
</dbReference>
<feature type="domain" description="Polysaccharide lyase 14" evidence="3">
    <location>
        <begin position="188"/>
        <end position="395"/>
    </location>
</feature>
<feature type="transmembrane region" description="Helical" evidence="2">
    <location>
        <begin position="20"/>
        <end position="39"/>
    </location>
</feature>
<keyword evidence="2" id="KW-0472">Membrane</keyword>
<keyword evidence="2" id="KW-1133">Transmembrane helix</keyword>
<protein>
    <recommendedName>
        <fullName evidence="3">Polysaccharide lyase 14 domain-containing protein</fullName>
    </recommendedName>
</protein>
<name>A0A1K0FXN0_9BASI</name>
<organism evidence="4 5">
    <name type="scientific">Ustilago bromivora</name>
    <dbReference type="NCBI Taxonomy" id="307758"/>
    <lineage>
        <taxon>Eukaryota</taxon>
        <taxon>Fungi</taxon>
        <taxon>Dikarya</taxon>
        <taxon>Basidiomycota</taxon>
        <taxon>Ustilaginomycotina</taxon>
        <taxon>Ustilaginomycetes</taxon>
        <taxon>Ustilaginales</taxon>
        <taxon>Ustilaginaceae</taxon>
        <taxon>Ustilago</taxon>
    </lineage>
</organism>
<dbReference type="InterPro" id="IPR048958">
    <property type="entry name" value="Polysacc_lyase_14"/>
</dbReference>
<evidence type="ECO:0000313" key="5">
    <source>
        <dbReference type="Proteomes" id="UP000179920"/>
    </source>
</evidence>
<dbReference type="OrthoDB" id="10069995at2759"/>
<dbReference type="Pfam" id="PF21294">
    <property type="entry name" value="Polysacc_lyase_14"/>
    <property type="match status" value="1"/>
</dbReference>
<dbReference type="AlphaFoldDB" id="A0A1K0FXN0"/>
<evidence type="ECO:0000256" key="2">
    <source>
        <dbReference type="SAM" id="Phobius"/>
    </source>
</evidence>